<dbReference type="EMBL" id="BAABJO010000018">
    <property type="protein sequence ID" value="GAA5128159.1"/>
    <property type="molecule type" value="Genomic_DNA"/>
</dbReference>
<keyword evidence="6" id="KW-1185">Reference proteome</keyword>
<dbReference type="Pfam" id="PF00107">
    <property type="entry name" value="ADH_zinc_N"/>
    <property type="match status" value="1"/>
</dbReference>
<evidence type="ECO:0000256" key="2">
    <source>
        <dbReference type="ARBA" id="ARBA00023002"/>
    </source>
</evidence>
<dbReference type="InterPro" id="IPR050129">
    <property type="entry name" value="Zn_alcohol_dh"/>
</dbReference>
<dbReference type="Pfam" id="PF08240">
    <property type="entry name" value="ADH_N"/>
    <property type="match status" value="1"/>
</dbReference>
<dbReference type="PANTHER" id="PTHR43401:SF2">
    <property type="entry name" value="L-THREONINE 3-DEHYDROGENASE"/>
    <property type="match status" value="1"/>
</dbReference>
<evidence type="ECO:0000256" key="1">
    <source>
        <dbReference type="ARBA" id="ARBA00001947"/>
    </source>
</evidence>
<comment type="caution">
    <text evidence="5">The sequence shown here is derived from an EMBL/GenBank/DDBJ whole genome shotgun (WGS) entry which is preliminary data.</text>
</comment>
<evidence type="ECO:0000313" key="6">
    <source>
        <dbReference type="Proteomes" id="UP001500804"/>
    </source>
</evidence>
<feature type="domain" description="Alcohol dehydrogenase-like C-terminal" evidence="3">
    <location>
        <begin position="176"/>
        <end position="301"/>
    </location>
</feature>
<name>A0ABP9NN07_9PSEU</name>
<reference evidence="6" key="1">
    <citation type="journal article" date="2019" name="Int. J. Syst. Evol. Microbiol.">
        <title>The Global Catalogue of Microorganisms (GCM) 10K type strain sequencing project: providing services to taxonomists for standard genome sequencing and annotation.</title>
        <authorList>
            <consortium name="The Broad Institute Genomics Platform"/>
            <consortium name="The Broad Institute Genome Sequencing Center for Infectious Disease"/>
            <person name="Wu L."/>
            <person name="Ma J."/>
        </authorList>
    </citation>
    <scope>NUCLEOTIDE SEQUENCE [LARGE SCALE GENOMIC DNA]</scope>
    <source>
        <strain evidence="6">JCM 18302</strain>
    </source>
</reference>
<sequence length="343" mass="35781">MDAIVYLEPDRIATLPDDADLLRAERRGTGVGDVVIDVAYTGICGTDLLVWHGGLTRVVPPVVLGHEFVGRIADPGGSGLPVGTPVAVEPLLSCGECWACRHDARHVCRRLRLIGVDVDGGAAARVRVPAGALHPLPRDADLRTFALTEPTAVAVHMVHRAALEPGQHVVVLGGGPIGALVALVATHRGAGSLTVSEPNDARRALLTGLGVHTVRPDELAEVVAARTGGEGADLTFDVTGHPSAIAVAPEITRVRGTILVGGLFHEPPAVPLQVVTLREQILVGARVYTSAHVDEAIALLAEGAVPAASLITHEVAIADAELGAYRMLDQDRSAMKILLRINP</sequence>
<evidence type="ECO:0000259" key="4">
    <source>
        <dbReference type="Pfam" id="PF08240"/>
    </source>
</evidence>
<dbReference type="Proteomes" id="UP001500804">
    <property type="component" value="Unassembled WGS sequence"/>
</dbReference>
<keyword evidence="2" id="KW-0560">Oxidoreductase</keyword>
<gene>
    <name evidence="5" type="ORF">GCM10023320_46560</name>
</gene>
<dbReference type="RefSeq" id="WP_345607415.1">
    <property type="nucleotide sequence ID" value="NZ_BAABJO010000018.1"/>
</dbReference>
<dbReference type="SUPFAM" id="SSF51735">
    <property type="entry name" value="NAD(P)-binding Rossmann-fold domains"/>
    <property type="match status" value="1"/>
</dbReference>
<dbReference type="InterPro" id="IPR013154">
    <property type="entry name" value="ADH-like_N"/>
</dbReference>
<organism evidence="5 6">
    <name type="scientific">Pseudonocardia adelaidensis</name>
    <dbReference type="NCBI Taxonomy" id="648754"/>
    <lineage>
        <taxon>Bacteria</taxon>
        <taxon>Bacillati</taxon>
        <taxon>Actinomycetota</taxon>
        <taxon>Actinomycetes</taxon>
        <taxon>Pseudonocardiales</taxon>
        <taxon>Pseudonocardiaceae</taxon>
        <taxon>Pseudonocardia</taxon>
    </lineage>
</organism>
<evidence type="ECO:0000259" key="3">
    <source>
        <dbReference type="Pfam" id="PF00107"/>
    </source>
</evidence>
<protein>
    <submittedName>
        <fullName evidence="5">Alcohol dehydrogenase catalytic domain-containing protein</fullName>
    </submittedName>
</protein>
<dbReference type="InterPro" id="IPR011032">
    <property type="entry name" value="GroES-like_sf"/>
</dbReference>
<dbReference type="PANTHER" id="PTHR43401">
    <property type="entry name" value="L-THREONINE 3-DEHYDROGENASE"/>
    <property type="match status" value="1"/>
</dbReference>
<comment type="cofactor">
    <cofactor evidence="1">
        <name>Zn(2+)</name>
        <dbReference type="ChEBI" id="CHEBI:29105"/>
    </cofactor>
</comment>
<dbReference type="Gene3D" id="3.40.50.720">
    <property type="entry name" value="NAD(P)-binding Rossmann-like Domain"/>
    <property type="match status" value="1"/>
</dbReference>
<feature type="domain" description="Alcohol dehydrogenase-like N-terminal" evidence="4">
    <location>
        <begin position="32"/>
        <end position="137"/>
    </location>
</feature>
<dbReference type="InterPro" id="IPR036291">
    <property type="entry name" value="NAD(P)-bd_dom_sf"/>
</dbReference>
<accession>A0ABP9NN07</accession>
<proteinExistence type="predicted"/>
<dbReference type="Gene3D" id="3.90.180.10">
    <property type="entry name" value="Medium-chain alcohol dehydrogenases, catalytic domain"/>
    <property type="match status" value="1"/>
</dbReference>
<dbReference type="SUPFAM" id="SSF50129">
    <property type="entry name" value="GroES-like"/>
    <property type="match status" value="1"/>
</dbReference>
<dbReference type="InterPro" id="IPR013149">
    <property type="entry name" value="ADH-like_C"/>
</dbReference>
<evidence type="ECO:0000313" key="5">
    <source>
        <dbReference type="EMBL" id="GAA5128159.1"/>
    </source>
</evidence>